<dbReference type="Pfam" id="PF00188">
    <property type="entry name" value="CAP"/>
    <property type="match status" value="1"/>
</dbReference>
<evidence type="ECO:0000259" key="1">
    <source>
        <dbReference type="Pfam" id="PF00188"/>
    </source>
</evidence>
<dbReference type="SUPFAM" id="SSF55797">
    <property type="entry name" value="PR-1-like"/>
    <property type="match status" value="1"/>
</dbReference>
<accession>A0A7C4Q3N7</accession>
<dbReference type="PANTHER" id="PTHR31157">
    <property type="entry name" value="SCP DOMAIN-CONTAINING PROTEIN"/>
    <property type="match status" value="1"/>
</dbReference>
<sequence length="594" mass="64811">MKFSMQRWFVLFLILLGLGGIVAAAAAQSGYTPVSQSDALARQEGAVVYLTNLARAARGIPPLRWNWQLTQSARWFAADKAAAPNCADAHRDTLGNFPDVRARAFGYPGSAGAENVWCVYVPPEQAVEGWLKSNTGHADQLLNPDHREVGIGYNQNGEGWLAQDFGSDNSFAPLIIENESLSTAAQMVNLYLYDRRAEDLFTALQPAVSMQISEDACFNNTAVQPYQSQSTFNLSSGEGWKRVYARTRDAYGRSLTVDDSIYLGSLPAGLPLGEEHFSTSRPTVTLYGLDAQGRSDLQLSLGWLGDAFKTGKNNLLPQIADPAALNGKAVLLPHNRNDGSDPNMAWVWTTSFFTQQPMVAYFRLKVNSLPEGEAARLSVTAGTFQSGEVILRSSDFPSTNTYIEVPLSFTFTPDQNNPFLIFKIRRTGSAEVSIDTVTIFTAPQRFNGSPFVWQVPGGAYRGQGVWVRFSGADGSNFTPLREAAVSQRDGCLSPSSLTVLAAPSSATPLLSALVLPSYMAGDGWSVEENLPWLQAGRAGERVELRLLTGGLGLGEYNGEVIIRPEERAYPPLRLSVRLVMAERLYPVYLPAVNR</sequence>
<protein>
    <submittedName>
        <fullName evidence="2">CAP domain-containing protein</fullName>
    </submittedName>
</protein>
<dbReference type="InterPro" id="IPR035940">
    <property type="entry name" value="CAP_sf"/>
</dbReference>
<proteinExistence type="predicted"/>
<reference evidence="2" key="1">
    <citation type="journal article" date="2020" name="mSystems">
        <title>Genome- and Community-Level Interaction Insights into Carbon Utilization and Element Cycling Functions of Hydrothermarchaeota in Hydrothermal Sediment.</title>
        <authorList>
            <person name="Zhou Z."/>
            <person name="Liu Y."/>
            <person name="Xu W."/>
            <person name="Pan J."/>
            <person name="Luo Z.H."/>
            <person name="Li M."/>
        </authorList>
    </citation>
    <scope>NUCLEOTIDE SEQUENCE [LARGE SCALE GENOMIC DNA]</scope>
    <source>
        <strain evidence="2">SpSt-556</strain>
    </source>
</reference>
<dbReference type="AlphaFoldDB" id="A0A7C4Q3N7"/>
<evidence type="ECO:0000313" key="2">
    <source>
        <dbReference type="EMBL" id="HGS86612.1"/>
    </source>
</evidence>
<name>A0A7C4Q3N7_9CHLR</name>
<feature type="domain" description="SCP" evidence="1">
    <location>
        <begin position="49"/>
        <end position="160"/>
    </location>
</feature>
<comment type="caution">
    <text evidence="2">The sequence shown here is derived from an EMBL/GenBank/DDBJ whole genome shotgun (WGS) entry which is preliminary data.</text>
</comment>
<dbReference type="CDD" id="cd05379">
    <property type="entry name" value="CAP_bacterial"/>
    <property type="match status" value="1"/>
</dbReference>
<dbReference type="InterPro" id="IPR014044">
    <property type="entry name" value="CAP_dom"/>
</dbReference>
<dbReference type="EMBL" id="DSXR01000041">
    <property type="protein sequence ID" value="HGS86612.1"/>
    <property type="molecule type" value="Genomic_DNA"/>
</dbReference>
<gene>
    <name evidence="2" type="ORF">ENT17_03235</name>
</gene>
<dbReference type="Gene3D" id="3.40.33.10">
    <property type="entry name" value="CAP"/>
    <property type="match status" value="1"/>
</dbReference>
<dbReference type="PANTHER" id="PTHR31157:SF1">
    <property type="entry name" value="SCP DOMAIN-CONTAINING PROTEIN"/>
    <property type="match status" value="1"/>
</dbReference>
<organism evidence="2">
    <name type="scientific">Bellilinea caldifistulae</name>
    <dbReference type="NCBI Taxonomy" id="360411"/>
    <lineage>
        <taxon>Bacteria</taxon>
        <taxon>Bacillati</taxon>
        <taxon>Chloroflexota</taxon>
        <taxon>Anaerolineae</taxon>
        <taxon>Anaerolineales</taxon>
        <taxon>Anaerolineaceae</taxon>
        <taxon>Bellilinea</taxon>
    </lineage>
</organism>